<protein>
    <submittedName>
        <fullName evidence="1">Uncharacterized protein</fullName>
    </submittedName>
</protein>
<organism evidence="1">
    <name type="scientific">Mantoniella tinhauana virus 1</name>
    <dbReference type="NCBI Taxonomy" id="3111543"/>
    <lineage>
        <taxon>Viruses</taxon>
    </lineage>
</organism>
<dbReference type="EMBL" id="PP130629">
    <property type="protein sequence ID" value="XAO13425.1"/>
    <property type="molecule type" value="Genomic_DNA"/>
</dbReference>
<accession>A0AB38ZM12</accession>
<sequence>MNQKVREFVKNSGVRIQSPNSNNNNFAKELEMAMEVEVPNALQKNLINNTSYSDPLANEFKDVNINQMMKNVGLLPGLEMSKLNPGMFNATVDSGFGQKENVVDLKEILMNTPRPRTPIGEGLYIDTKEIKGIYGQFKTGFSHTREAGPKGDMKKNFFTVQIMLVVSNGVESKGATVNFYRNGKIRFSGGFVGTNIANQPELIRRYVVKSYTKGQSFFYNPFTYNNLSGQFRINGVFKDLAMISKYAKKYGMTSVSYEPELSPFMYAYFGKKKYIITKSGNIQISGAENPSDMLESYTFGKSFVQKLDADGMINVTGVFDEGVKAKKAPPAPPKKKNLTKAQMNVLQINAKKCEKLKKKELVDLARQMGVVDFRTKTKDGSRMATKSEICKRIQNASGTKKVTFKNAGKNVPLVGKGNAMKIGKKLCKDLKKPEIIRVAKILNIPMSPTDTKISLCKKIEQFKNRAAIPTPPPPPKKVAAPPPKKINVKRVETIAKRRLDDKSIREDIIKLYGNRWMKRYKPNINQDVKNMKTAISLINKGNKLNIPFKRNADYIKKRVVERWKFERRRELERKYLMNTVNLTGIAYNMRNDYRRAAANFIMDQKTKPTEKRMKSFRNNWLKFKNDLGKVTLGAKAKVEKL</sequence>
<reference evidence="1" key="1">
    <citation type="submission" date="2024-01" db="EMBL/GenBank/DDBJ databases">
        <title>Genomic and biogeographic characterisation of Mantoniella tinhauana virus 1, the first discovered Mantoniella-infecting prasinovirus.</title>
        <authorList>
            <person name="Rey Redondo E."/>
            <person name="Yung C.C.M."/>
        </authorList>
    </citation>
    <scope>NUCLEOTIDE SEQUENCE</scope>
    <source>
        <strain evidence="1">Lau Fau Shan</strain>
    </source>
</reference>
<evidence type="ECO:0000313" key="1">
    <source>
        <dbReference type="EMBL" id="XAO13425.1"/>
    </source>
</evidence>
<proteinExistence type="predicted"/>
<name>A0AB38ZM12_9VIRU</name>